<feature type="transmembrane region" description="Helical" evidence="2">
    <location>
        <begin position="146"/>
        <end position="173"/>
    </location>
</feature>
<evidence type="ECO:0000256" key="2">
    <source>
        <dbReference type="SAM" id="Phobius"/>
    </source>
</evidence>
<dbReference type="PANTHER" id="PTHR41983">
    <property type="entry name" value="SHORT-CHAIN FATTY ACID TRANSPORTER-RELATED"/>
    <property type="match status" value="1"/>
</dbReference>
<dbReference type="PANTHER" id="PTHR41983:SF2">
    <property type="entry name" value="SHORT-CHAIN FATTY ACID TRANSPORTER-RELATED"/>
    <property type="match status" value="1"/>
</dbReference>
<protein>
    <submittedName>
        <fullName evidence="3">TIGR00366 family protein</fullName>
    </submittedName>
</protein>
<feature type="transmembrane region" description="Helical" evidence="2">
    <location>
        <begin position="448"/>
        <end position="469"/>
    </location>
</feature>
<evidence type="ECO:0000313" key="4">
    <source>
        <dbReference type="Proteomes" id="UP001160301"/>
    </source>
</evidence>
<keyword evidence="2" id="KW-0812">Transmembrane</keyword>
<keyword evidence="2" id="KW-1133">Transmembrane helix</keyword>
<feature type="transmembrane region" description="Helical" evidence="2">
    <location>
        <begin position="489"/>
        <end position="512"/>
    </location>
</feature>
<name>A0ABT6NPW6_9BACT</name>
<dbReference type="InterPro" id="IPR006160">
    <property type="entry name" value="SCFA_transpt_AtoE"/>
</dbReference>
<accession>A0ABT6NPW6</accession>
<organism evidence="3 4">
    <name type="scientific">Polyangium sorediatum</name>
    <dbReference type="NCBI Taxonomy" id="889274"/>
    <lineage>
        <taxon>Bacteria</taxon>
        <taxon>Pseudomonadati</taxon>
        <taxon>Myxococcota</taxon>
        <taxon>Polyangia</taxon>
        <taxon>Polyangiales</taxon>
        <taxon>Polyangiaceae</taxon>
        <taxon>Polyangium</taxon>
    </lineage>
</organism>
<dbReference type="RefSeq" id="WP_136968614.1">
    <property type="nucleotide sequence ID" value="NZ_JARZHI010000008.1"/>
</dbReference>
<feature type="region of interest" description="Disordered" evidence="1">
    <location>
        <begin position="1"/>
        <end position="42"/>
    </location>
</feature>
<dbReference type="Proteomes" id="UP001160301">
    <property type="component" value="Unassembled WGS sequence"/>
</dbReference>
<feature type="transmembrane region" description="Helical" evidence="2">
    <location>
        <begin position="306"/>
        <end position="327"/>
    </location>
</feature>
<evidence type="ECO:0000256" key="1">
    <source>
        <dbReference type="SAM" id="MobiDB-lite"/>
    </source>
</evidence>
<keyword evidence="4" id="KW-1185">Reference proteome</keyword>
<comment type="caution">
    <text evidence="3">The sequence shown here is derived from an EMBL/GenBank/DDBJ whole genome shotgun (WGS) entry which is preliminary data.</text>
</comment>
<dbReference type="EMBL" id="JARZHI010000008">
    <property type="protein sequence ID" value="MDI1430365.1"/>
    <property type="molecule type" value="Genomic_DNA"/>
</dbReference>
<gene>
    <name evidence="3" type="ORF">QHF89_12695</name>
</gene>
<dbReference type="Pfam" id="PF02667">
    <property type="entry name" value="SCFA_trans"/>
    <property type="match status" value="1"/>
</dbReference>
<keyword evidence="2" id="KW-0472">Membrane</keyword>
<proteinExistence type="predicted"/>
<feature type="transmembrane region" description="Helical" evidence="2">
    <location>
        <begin position="339"/>
        <end position="356"/>
    </location>
</feature>
<feature type="transmembrane region" description="Helical" evidence="2">
    <location>
        <begin position="368"/>
        <end position="387"/>
    </location>
</feature>
<feature type="transmembrane region" description="Helical" evidence="2">
    <location>
        <begin position="185"/>
        <end position="203"/>
    </location>
</feature>
<sequence length="514" mass="54556">MSGAELPSSLEKPKALSNARGLRSDGPSHAPEPPSSNDDPPAGALERIAARFTAWAERWIPDAFVFALVATFLVVIAAWVSLSSKQGAASAAAEVAAIWGGGFWELIPFTLQMSLVIITGYVVATTRPVYRLIRALAAVPRSPRVAIAWVALFAMLSSWFNWGFSLIFSAMLAKETARRVRGVDYRAVAASAFLGLGSIWAQGLSGSAALQMATPSALQPATRAIVEAGGKVPGGVIPLSDTIFLWQSLVSVGVEIVLVTVLVYLYAPSAARARSAADLGIDLGRSPLDADEPLRKATPGEWLEHAPILSVLFVLLAGGYLVGYFASSGQGLNALNLNTVNLIFLTLGVLLHGTPARLMRAVKEATPGVWGVILQFPFYAGIAALIVKTHLNESIAGFFVGLSTPRTYPAVVAVYSAVLGVFVPSGGSKWVIEAPYVMQAAHDLKVHLGWMVAVYDLGEALANLVQPFWMLPILGLFGLKARDVMGYTFIVFLVLLPVVLLLVTVLGATLPYPL</sequence>
<feature type="transmembrane region" description="Helical" evidence="2">
    <location>
        <begin position="63"/>
        <end position="82"/>
    </location>
</feature>
<feature type="transmembrane region" description="Helical" evidence="2">
    <location>
        <begin position="243"/>
        <end position="267"/>
    </location>
</feature>
<reference evidence="3 4" key="1">
    <citation type="submission" date="2023-04" db="EMBL/GenBank/DDBJ databases">
        <title>The genome sequence of Polyangium sorediatum DSM14670.</title>
        <authorList>
            <person name="Zhang X."/>
        </authorList>
    </citation>
    <scope>NUCLEOTIDE SEQUENCE [LARGE SCALE GENOMIC DNA]</scope>
    <source>
        <strain evidence="3 4">DSM 14670</strain>
    </source>
</reference>
<evidence type="ECO:0000313" key="3">
    <source>
        <dbReference type="EMBL" id="MDI1430365.1"/>
    </source>
</evidence>
<feature type="transmembrane region" description="Helical" evidence="2">
    <location>
        <begin position="103"/>
        <end position="126"/>
    </location>
</feature>
<feature type="transmembrane region" description="Helical" evidence="2">
    <location>
        <begin position="407"/>
        <end position="427"/>
    </location>
</feature>